<name>A0A3Q7IHR6_SOLLC</name>
<organism evidence="2">
    <name type="scientific">Solanum lycopersicum</name>
    <name type="common">Tomato</name>
    <name type="synonym">Lycopersicon esculentum</name>
    <dbReference type="NCBI Taxonomy" id="4081"/>
    <lineage>
        <taxon>Eukaryota</taxon>
        <taxon>Viridiplantae</taxon>
        <taxon>Streptophyta</taxon>
        <taxon>Embryophyta</taxon>
        <taxon>Tracheophyta</taxon>
        <taxon>Spermatophyta</taxon>
        <taxon>Magnoliopsida</taxon>
        <taxon>eudicotyledons</taxon>
        <taxon>Gunneridae</taxon>
        <taxon>Pentapetalae</taxon>
        <taxon>asterids</taxon>
        <taxon>lamiids</taxon>
        <taxon>Solanales</taxon>
        <taxon>Solanaceae</taxon>
        <taxon>Solanoideae</taxon>
        <taxon>Solaneae</taxon>
        <taxon>Solanum</taxon>
        <taxon>Solanum subgen. Lycopersicon</taxon>
    </lineage>
</organism>
<dbReference type="InParanoid" id="A0A3Q7IHR6"/>
<feature type="compositionally biased region" description="Polar residues" evidence="1">
    <location>
        <begin position="63"/>
        <end position="76"/>
    </location>
</feature>
<accession>A0A3Q7IHR6</accession>
<evidence type="ECO:0000256" key="1">
    <source>
        <dbReference type="SAM" id="MobiDB-lite"/>
    </source>
</evidence>
<reference evidence="2" key="2">
    <citation type="submission" date="2019-01" db="UniProtKB">
        <authorList>
            <consortium name="EnsemblPlants"/>
        </authorList>
    </citation>
    <scope>IDENTIFICATION</scope>
    <source>
        <strain evidence="2">cv. Heinz 1706</strain>
    </source>
</reference>
<dbReference type="Proteomes" id="UP000004994">
    <property type="component" value="Chromosome 10"/>
</dbReference>
<evidence type="ECO:0000313" key="3">
    <source>
        <dbReference type="Proteomes" id="UP000004994"/>
    </source>
</evidence>
<dbReference type="PaxDb" id="4081-Solyc10g055400.1.1"/>
<feature type="region of interest" description="Disordered" evidence="1">
    <location>
        <begin position="55"/>
        <end position="76"/>
    </location>
</feature>
<dbReference type="Gramene" id="Solyc10g055400.1.1">
    <property type="protein sequence ID" value="Solyc10g055400.1.1.1"/>
    <property type="gene ID" value="Solyc10g055400.1"/>
</dbReference>
<evidence type="ECO:0000313" key="2">
    <source>
        <dbReference type="EnsemblPlants" id="Solyc10g055400.1.1.1"/>
    </source>
</evidence>
<sequence length="76" mass="8424">MPPPNPPLFPFSIPASNLPATILDPPDLYPFNSIFLSLRRNPARLENSISIIASHHHRKDHQFNTQTTSKTPPAAA</sequence>
<proteinExistence type="predicted"/>
<keyword evidence="3" id="KW-1185">Reference proteome</keyword>
<dbReference type="EnsemblPlants" id="Solyc10g055400.1.1">
    <property type="protein sequence ID" value="Solyc10g055400.1.1.1"/>
    <property type="gene ID" value="Solyc10g055400.1"/>
</dbReference>
<reference evidence="2" key="1">
    <citation type="journal article" date="2012" name="Nature">
        <title>The tomato genome sequence provides insights into fleshy fruit evolution.</title>
        <authorList>
            <consortium name="Tomato Genome Consortium"/>
        </authorList>
    </citation>
    <scope>NUCLEOTIDE SEQUENCE [LARGE SCALE GENOMIC DNA]</scope>
    <source>
        <strain evidence="2">cv. Heinz 1706</strain>
    </source>
</reference>
<protein>
    <submittedName>
        <fullName evidence="2">Uncharacterized protein</fullName>
    </submittedName>
</protein>
<dbReference type="AlphaFoldDB" id="A0A3Q7IHR6"/>